<accession>A0A517MIY8</accession>
<proteinExistence type="inferred from homology"/>
<dbReference type="EC" id="2.6.1.21" evidence="2"/>
<dbReference type="InterPro" id="IPR001544">
    <property type="entry name" value="Aminotrans_IV"/>
</dbReference>
<comment type="similarity">
    <text evidence="1">Belongs to the class-IV pyridoxal-phosphate-dependent aminotransferase family.</text>
</comment>
<reference evidence="2 3" key="1">
    <citation type="submission" date="2019-02" db="EMBL/GenBank/DDBJ databases">
        <title>Deep-cultivation of Planctomycetes and their phenomic and genomic characterization uncovers novel biology.</title>
        <authorList>
            <person name="Wiegand S."/>
            <person name="Jogler M."/>
            <person name="Boedeker C."/>
            <person name="Pinto D."/>
            <person name="Vollmers J."/>
            <person name="Rivas-Marin E."/>
            <person name="Kohn T."/>
            <person name="Peeters S.H."/>
            <person name="Heuer A."/>
            <person name="Rast P."/>
            <person name="Oberbeckmann S."/>
            <person name="Bunk B."/>
            <person name="Jeske O."/>
            <person name="Meyerdierks A."/>
            <person name="Storesund J.E."/>
            <person name="Kallscheuer N."/>
            <person name="Luecker S."/>
            <person name="Lage O.M."/>
            <person name="Pohl T."/>
            <person name="Merkel B.J."/>
            <person name="Hornburger P."/>
            <person name="Mueller R.-W."/>
            <person name="Bruemmer F."/>
            <person name="Labrenz M."/>
            <person name="Spormann A.M."/>
            <person name="Op den Camp H."/>
            <person name="Overmann J."/>
            <person name="Amann R."/>
            <person name="Jetten M.S.M."/>
            <person name="Mascher T."/>
            <person name="Medema M.H."/>
            <person name="Devos D.P."/>
            <person name="Kaster A.-K."/>
            <person name="Ovreas L."/>
            <person name="Rohde M."/>
            <person name="Galperin M.Y."/>
            <person name="Jogler C."/>
        </authorList>
    </citation>
    <scope>NUCLEOTIDE SEQUENCE [LARGE SCALE GENOMIC DNA]</scope>
    <source>
        <strain evidence="2 3">FF011L</strain>
    </source>
</reference>
<dbReference type="PANTHER" id="PTHR42743">
    <property type="entry name" value="AMINO-ACID AMINOTRANSFERASE"/>
    <property type="match status" value="1"/>
</dbReference>
<dbReference type="KEGG" id="rml:FF011L_36380"/>
<evidence type="ECO:0000256" key="1">
    <source>
        <dbReference type="ARBA" id="ARBA00009320"/>
    </source>
</evidence>
<dbReference type="Gene3D" id="3.20.10.10">
    <property type="entry name" value="D-amino Acid Aminotransferase, subunit A, domain 2"/>
    <property type="match status" value="1"/>
</dbReference>
<dbReference type="EMBL" id="CP036262">
    <property type="protein sequence ID" value="QDS94856.1"/>
    <property type="molecule type" value="Genomic_DNA"/>
</dbReference>
<dbReference type="InterPro" id="IPR050571">
    <property type="entry name" value="Class-IV_PLP-Dep_Aminotrnsfr"/>
</dbReference>
<sequence length="301" mass="32989">MSIGYFNGAWRPAAEITIGLDDLGFIQGVTAVERLRTYQGCLFETDAHLVRFERTLLAIGLDSADNELRSPALKRTLDQLLERNADWIQAAGEVGVTIFATPGRGLVANDGGPRKPTLGIVCTPLDQPTIQRRQRDGQVLVVTGVQQTPAESWPRDIKVRSRLHYYLADQEARCRSSGALGVLLDQDGGLTETSQANLAIVREGKIVSPPAERVLPGVTEQVVRRYAGRLGIEWREQNLPPSCLESVDEILLMGTTYGVWNGWMADRQPTVSHPGPVCEQLQNAFPDSRPPSGHTSIQSSL</sequence>
<dbReference type="InterPro" id="IPR036038">
    <property type="entry name" value="Aminotransferase-like"/>
</dbReference>
<dbReference type="InterPro" id="IPR043132">
    <property type="entry name" value="BCAT-like_C"/>
</dbReference>
<dbReference type="OrthoDB" id="9805628at2"/>
<dbReference type="SUPFAM" id="SSF56752">
    <property type="entry name" value="D-aminoacid aminotransferase-like PLP-dependent enzymes"/>
    <property type="match status" value="1"/>
</dbReference>
<gene>
    <name evidence="2" type="primary">dat</name>
    <name evidence="2" type="ORF">FF011L_36380</name>
</gene>
<evidence type="ECO:0000313" key="2">
    <source>
        <dbReference type="EMBL" id="QDS94856.1"/>
    </source>
</evidence>
<dbReference type="Gene3D" id="3.30.470.10">
    <property type="match status" value="1"/>
</dbReference>
<keyword evidence="2" id="KW-0808">Transferase</keyword>
<dbReference type="GO" id="GO:0046394">
    <property type="term" value="P:carboxylic acid biosynthetic process"/>
    <property type="evidence" value="ECO:0007669"/>
    <property type="project" value="UniProtKB-ARBA"/>
</dbReference>
<evidence type="ECO:0000313" key="3">
    <source>
        <dbReference type="Proteomes" id="UP000320672"/>
    </source>
</evidence>
<organism evidence="2 3">
    <name type="scientific">Roseimaritima multifibrata</name>
    <dbReference type="NCBI Taxonomy" id="1930274"/>
    <lineage>
        <taxon>Bacteria</taxon>
        <taxon>Pseudomonadati</taxon>
        <taxon>Planctomycetota</taxon>
        <taxon>Planctomycetia</taxon>
        <taxon>Pirellulales</taxon>
        <taxon>Pirellulaceae</taxon>
        <taxon>Roseimaritima</taxon>
    </lineage>
</organism>
<keyword evidence="2" id="KW-0032">Aminotransferase</keyword>
<keyword evidence="3" id="KW-1185">Reference proteome</keyword>
<protein>
    <submittedName>
        <fullName evidence="2">D-alanine aminotransferase</fullName>
        <ecNumber evidence="2">2.6.1.21</ecNumber>
    </submittedName>
</protein>
<dbReference type="AlphaFoldDB" id="A0A517MIY8"/>
<dbReference type="Proteomes" id="UP000320672">
    <property type="component" value="Chromosome"/>
</dbReference>
<name>A0A517MIY8_9BACT</name>
<dbReference type="InterPro" id="IPR043131">
    <property type="entry name" value="BCAT-like_N"/>
</dbReference>
<dbReference type="GO" id="GO:0047810">
    <property type="term" value="F:D-alanine-2-oxoglutarate aminotransferase activity"/>
    <property type="evidence" value="ECO:0007669"/>
    <property type="project" value="UniProtKB-EC"/>
</dbReference>
<dbReference type="PANTHER" id="PTHR42743:SF4">
    <property type="entry name" value="BRANCHED-CHAIN-AMINO-ACID AMINOTRANSFERASE-RELATED"/>
    <property type="match status" value="1"/>
</dbReference>
<dbReference type="RefSeq" id="WP_145352807.1">
    <property type="nucleotide sequence ID" value="NZ_CP036262.1"/>
</dbReference>
<dbReference type="Pfam" id="PF01063">
    <property type="entry name" value="Aminotran_4"/>
    <property type="match status" value="1"/>
</dbReference>